<proteinExistence type="predicted"/>
<keyword evidence="3" id="KW-1185">Reference proteome</keyword>
<dbReference type="SUPFAM" id="SSF64268">
    <property type="entry name" value="PX domain"/>
    <property type="match status" value="1"/>
</dbReference>
<feature type="region of interest" description="Disordered" evidence="1">
    <location>
        <begin position="177"/>
        <end position="205"/>
    </location>
</feature>
<evidence type="ECO:0000256" key="1">
    <source>
        <dbReference type="SAM" id="MobiDB-lite"/>
    </source>
</evidence>
<dbReference type="Gene3D" id="3.30.1520.10">
    <property type="entry name" value="Phox-like domain"/>
    <property type="match status" value="1"/>
</dbReference>
<evidence type="ECO:0000313" key="2">
    <source>
        <dbReference type="EMBL" id="KXN66737.1"/>
    </source>
</evidence>
<dbReference type="AlphaFoldDB" id="A0A137NVD4"/>
<evidence type="ECO:0008006" key="4">
    <source>
        <dbReference type="Google" id="ProtNLM"/>
    </source>
</evidence>
<organism evidence="2 3">
    <name type="scientific">Conidiobolus coronatus (strain ATCC 28846 / CBS 209.66 / NRRL 28638)</name>
    <name type="common">Delacroixia coronata</name>
    <dbReference type="NCBI Taxonomy" id="796925"/>
    <lineage>
        <taxon>Eukaryota</taxon>
        <taxon>Fungi</taxon>
        <taxon>Fungi incertae sedis</taxon>
        <taxon>Zoopagomycota</taxon>
        <taxon>Entomophthoromycotina</taxon>
        <taxon>Entomophthoromycetes</taxon>
        <taxon>Entomophthorales</taxon>
        <taxon>Ancylistaceae</taxon>
        <taxon>Conidiobolus</taxon>
    </lineage>
</organism>
<sequence>MLTIKYELPQPAPIFKLPNPFKQPLLKLAPTTYKVCVTGFERKSDHHVWFSIIVTNTEPKSVDSYIIYRTYDQFNQWHQSLKKQYQPSDEVPNLRKSKSLFGLTHLSPNEKFNELEGYLAQVQRSNSLMLAEPCSRMFFGPTQLDKDLSDIVLHHQIVTPIKEPIIQRALNHSTGVSLERSRSIKSTKSSNSKNSVGLSRSKSNAIGTMRRTISDDSTISDSGSETTEELTAPWNRVRENVSEYDSLPKMVIAPWNIKNMDLKDQEMLDELKPVQFKRGSTILFGDRAKRIRDFEKCMGNTVPSDMIKLKVTLNKDYTVVLKVARSIHYNELMLKIRAKFLRNSYACSTELTNKALAFKLDNLKVYQLNSDEELLRVMANQVECLHLALVDVNKKFVVR</sequence>
<reference evidence="2 3" key="1">
    <citation type="journal article" date="2015" name="Genome Biol. Evol.">
        <title>Phylogenomic analyses indicate that early fungi evolved digesting cell walls of algal ancestors of land plants.</title>
        <authorList>
            <person name="Chang Y."/>
            <person name="Wang S."/>
            <person name="Sekimoto S."/>
            <person name="Aerts A.L."/>
            <person name="Choi C."/>
            <person name="Clum A."/>
            <person name="LaButti K.M."/>
            <person name="Lindquist E.A."/>
            <person name="Yee Ngan C."/>
            <person name="Ohm R.A."/>
            <person name="Salamov A.A."/>
            <person name="Grigoriev I.V."/>
            <person name="Spatafora J.W."/>
            <person name="Berbee M.L."/>
        </authorList>
    </citation>
    <scope>NUCLEOTIDE SEQUENCE [LARGE SCALE GENOMIC DNA]</scope>
    <source>
        <strain evidence="2 3">NRRL 28638</strain>
    </source>
</reference>
<dbReference type="InterPro" id="IPR036871">
    <property type="entry name" value="PX_dom_sf"/>
</dbReference>
<dbReference type="GO" id="GO:0035091">
    <property type="term" value="F:phosphatidylinositol binding"/>
    <property type="evidence" value="ECO:0007669"/>
    <property type="project" value="InterPro"/>
</dbReference>
<dbReference type="OrthoDB" id="5593994at2759"/>
<accession>A0A137NVD4</accession>
<feature type="compositionally biased region" description="Polar residues" evidence="1">
    <location>
        <begin position="196"/>
        <end position="205"/>
    </location>
</feature>
<name>A0A137NVD4_CONC2</name>
<feature type="compositionally biased region" description="Low complexity" evidence="1">
    <location>
        <begin position="184"/>
        <end position="195"/>
    </location>
</feature>
<gene>
    <name evidence="2" type="ORF">CONCODRAFT_168113</name>
</gene>
<protein>
    <recommendedName>
        <fullName evidence="4">PX domain-containing protein</fullName>
    </recommendedName>
</protein>
<dbReference type="EMBL" id="KQ964694">
    <property type="protein sequence ID" value="KXN66737.1"/>
    <property type="molecule type" value="Genomic_DNA"/>
</dbReference>
<evidence type="ECO:0000313" key="3">
    <source>
        <dbReference type="Proteomes" id="UP000070444"/>
    </source>
</evidence>
<dbReference type="Proteomes" id="UP000070444">
    <property type="component" value="Unassembled WGS sequence"/>
</dbReference>